<reference evidence="1 2" key="1">
    <citation type="journal article" date="2021" name="Commun. Biol.">
        <title>The genome of Shorea leprosula (Dipterocarpaceae) highlights the ecological relevance of drought in aseasonal tropical rainforests.</title>
        <authorList>
            <person name="Ng K.K.S."/>
            <person name="Kobayashi M.J."/>
            <person name="Fawcett J.A."/>
            <person name="Hatakeyama M."/>
            <person name="Paape T."/>
            <person name="Ng C.H."/>
            <person name="Ang C.C."/>
            <person name="Tnah L.H."/>
            <person name="Lee C.T."/>
            <person name="Nishiyama T."/>
            <person name="Sese J."/>
            <person name="O'Brien M.J."/>
            <person name="Copetti D."/>
            <person name="Mohd Noor M.I."/>
            <person name="Ong R.C."/>
            <person name="Putra M."/>
            <person name="Sireger I.Z."/>
            <person name="Indrioko S."/>
            <person name="Kosugi Y."/>
            <person name="Izuno A."/>
            <person name="Isagi Y."/>
            <person name="Lee S.L."/>
            <person name="Shimizu K.K."/>
        </authorList>
    </citation>
    <scope>NUCLEOTIDE SEQUENCE [LARGE SCALE GENOMIC DNA]</scope>
    <source>
        <strain evidence="1">214</strain>
    </source>
</reference>
<proteinExistence type="predicted"/>
<keyword evidence="2" id="KW-1185">Reference proteome</keyword>
<evidence type="ECO:0000313" key="1">
    <source>
        <dbReference type="EMBL" id="GKV21388.1"/>
    </source>
</evidence>
<dbReference type="InterPro" id="IPR004242">
    <property type="entry name" value="Transposase_21"/>
</dbReference>
<dbReference type="PANTHER" id="PTHR10775:SF183">
    <property type="entry name" value="TRANSPOSON, EN_SPM-LIKE, TRANSPOSASE-ASSOCIATED DOMAIN PROTEIN-RELATED"/>
    <property type="match status" value="1"/>
</dbReference>
<organism evidence="1 2">
    <name type="scientific">Rubroshorea leprosula</name>
    <dbReference type="NCBI Taxonomy" id="152421"/>
    <lineage>
        <taxon>Eukaryota</taxon>
        <taxon>Viridiplantae</taxon>
        <taxon>Streptophyta</taxon>
        <taxon>Embryophyta</taxon>
        <taxon>Tracheophyta</taxon>
        <taxon>Spermatophyta</taxon>
        <taxon>Magnoliopsida</taxon>
        <taxon>eudicotyledons</taxon>
        <taxon>Gunneridae</taxon>
        <taxon>Pentapetalae</taxon>
        <taxon>rosids</taxon>
        <taxon>malvids</taxon>
        <taxon>Malvales</taxon>
        <taxon>Dipterocarpaceae</taxon>
        <taxon>Rubroshorea</taxon>
    </lineage>
</organism>
<accession>A0AAV5K7Z0</accession>
<dbReference type="Proteomes" id="UP001054252">
    <property type="component" value="Unassembled WGS sequence"/>
</dbReference>
<name>A0AAV5K7Z0_9ROSI</name>
<dbReference type="Pfam" id="PF02992">
    <property type="entry name" value="Transposase_21"/>
    <property type="match status" value="1"/>
</dbReference>
<comment type="caution">
    <text evidence="1">The sequence shown here is derived from an EMBL/GenBank/DDBJ whole genome shotgun (WGS) entry which is preliminary data.</text>
</comment>
<evidence type="ECO:0000313" key="2">
    <source>
        <dbReference type="Proteomes" id="UP001054252"/>
    </source>
</evidence>
<protein>
    <submittedName>
        <fullName evidence="1">Uncharacterized protein</fullName>
    </submittedName>
</protein>
<gene>
    <name evidence="1" type="ORF">SLEP1_g31372</name>
</gene>
<dbReference type="AlphaFoldDB" id="A0AAV5K7Z0"/>
<dbReference type="EMBL" id="BPVZ01000057">
    <property type="protein sequence ID" value="GKV21388.1"/>
    <property type="molecule type" value="Genomic_DNA"/>
</dbReference>
<sequence length="73" mass="8680">MLCPLIDKLKELWYNGVKTYDSFRHQHFMMRVALMWTISDFLRYSMLSGLSTHGRLSCSYCQENSKAFHLLND</sequence>
<dbReference type="PANTHER" id="PTHR10775">
    <property type="entry name" value="OS08G0208400 PROTEIN"/>
    <property type="match status" value="1"/>
</dbReference>